<dbReference type="CDD" id="cd00077">
    <property type="entry name" value="HDc"/>
    <property type="match status" value="1"/>
</dbReference>
<dbReference type="SMART" id="SM00471">
    <property type="entry name" value="HDc"/>
    <property type="match status" value="1"/>
</dbReference>
<dbReference type="Proteomes" id="UP000177053">
    <property type="component" value="Unassembled WGS sequence"/>
</dbReference>
<evidence type="ECO:0000259" key="2">
    <source>
        <dbReference type="PROSITE" id="PS51880"/>
    </source>
</evidence>
<dbReference type="CDD" id="cd01668">
    <property type="entry name" value="TGS_RSH"/>
    <property type="match status" value="1"/>
</dbReference>
<dbReference type="Pfam" id="PF13328">
    <property type="entry name" value="HD_4"/>
    <property type="match status" value="1"/>
</dbReference>
<gene>
    <name evidence="3" type="ORF">A2Z22_01610</name>
</gene>
<dbReference type="InterPro" id="IPR004095">
    <property type="entry name" value="TGS"/>
</dbReference>
<dbReference type="FunFam" id="3.10.20.30:FF:000002">
    <property type="entry name" value="GTP pyrophosphokinase (RelA/SpoT)"/>
    <property type="match status" value="1"/>
</dbReference>
<evidence type="ECO:0000256" key="1">
    <source>
        <dbReference type="RuleBase" id="RU003847"/>
    </source>
</evidence>
<dbReference type="SUPFAM" id="SSF81301">
    <property type="entry name" value="Nucleotidyltransferase"/>
    <property type="match status" value="1"/>
</dbReference>
<protein>
    <recommendedName>
        <fullName evidence="2">TGS domain-containing protein</fullName>
    </recommendedName>
</protein>
<dbReference type="InterPro" id="IPR043519">
    <property type="entry name" value="NT_sf"/>
</dbReference>
<dbReference type="InterPro" id="IPR033655">
    <property type="entry name" value="TGS_RelA/SpoT"/>
</dbReference>
<dbReference type="Pfam" id="PF04607">
    <property type="entry name" value="RelA_SpoT"/>
    <property type="match status" value="1"/>
</dbReference>
<dbReference type="CDD" id="cd05399">
    <property type="entry name" value="NT_Rel-Spo_like"/>
    <property type="match status" value="1"/>
</dbReference>
<dbReference type="GO" id="GO:0015969">
    <property type="term" value="P:guanosine tetraphosphate metabolic process"/>
    <property type="evidence" value="ECO:0007669"/>
    <property type="project" value="InterPro"/>
</dbReference>
<organism evidence="3 4">
    <name type="scientific">Candidatus Woesebacteria bacterium RBG_16_34_12</name>
    <dbReference type="NCBI Taxonomy" id="1802480"/>
    <lineage>
        <taxon>Bacteria</taxon>
        <taxon>Candidatus Woeseibacteriota</taxon>
    </lineage>
</organism>
<dbReference type="InterPro" id="IPR004811">
    <property type="entry name" value="RelA/Spo_fam"/>
</dbReference>
<dbReference type="Gene3D" id="3.30.460.10">
    <property type="entry name" value="Beta Polymerase, domain 2"/>
    <property type="match status" value="1"/>
</dbReference>
<dbReference type="Gene3D" id="1.10.3210.10">
    <property type="entry name" value="Hypothetical protein af1432"/>
    <property type="match status" value="1"/>
</dbReference>
<dbReference type="InterPro" id="IPR012676">
    <property type="entry name" value="TGS-like"/>
</dbReference>
<comment type="similarity">
    <text evidence="1">Belongs to the relA/spoT family.</text>
</comment>
<dbReference type="SUPFAM" id="SSF81271">
    <property type="entry name" value="TGS-like"/>
    <property type="match status" value="1"/>
</dbReference>
<dbReference type="PROSITE" id="PS51880">
    <property type="entry name" value="TGS"/>
    <property type="match status" value="1"/>
</dbReference>
<dbReference type="NCBIfam" id="TIGR00691">
    <property type="entry name" value="spoT_relA"/>
    <property type="match status" value="1"/>
</dbReference>
<reference evidence="3 4" key="1">
    <citation type="journal article" date="2016" name="Nat. Commun.">
        <title>Thousands of microbial genomes shed light on interconnected biogeochemical processes in an aquifer system.</title>
        <authorList>
            <person name="Anantharaman K."/>
            <person name="Brown C.T."/>
            <person name="Hug L.A."/>
            <person name="Sharon I."/>
            <person name="Castelle C.J."/>
            <person name="Probst A.J."/>
            <person name="Thomas B.C."/>
            <person name="Singh A."/>
            <person name="Wilkins M.J."/>
            <person name="Karaoz U."/>
            <person name="Brodie E.L."/>
            <person name="Williams K.H."/>
            <person name="Hubbard S.S."/>
            <person name="Banfield J.F."/>
        </authorList>
    </citation>
    <scope>NUCLEOTIDE SEQUENCE [LARGE SCALE GENOMIC DNA]</scope>
</reference>
<sequence length="494" mass="56297">MEKEFQKLLKTIESYNEKADLIKIRKAWKFAKMAHTGQKRFTGDPFASHVLAVAVILSEWKLDMASIVAGLLHDSVEDGGAKPEDITGQFGADVARIVDGVTKVHKVKLKGKKDEDFVENLRKMFLVMAKDLRVVLVRLADRLHNMKTLYALPKEKQIKKAHETLEVFAPLAERLGMGEVKAELDDLAFPYIYPNEYERVKNESAIHYKKAEFYIRKMKKNLLKNLAKEGIKAKISGRKKHLYSLWKKLERTEINWDFNKIYDIVALRILVNSTPFCYTALGITHSIYKPVPHLGVSDFIAQPKPNGYQSIHTKVFGPNGRIVEVQIRTKKMHKQAEYGIAAHWGYSEAKAKGVSDKILGEKGVFIQQNKLSWVKQLAEWQKEITDSEEFLKAVKFDALKGRIFVFSPKGDVYELPSSATPVDFAYAVHTDLGKYIKGAKVDGKVVTLDFKLQSGSVVEIIKSKNPHPPYTKWLDFIVTQRAKSKISKYLRKSE</sequence>
<dbReference type="PANTHER" id="PTHR21262:SF31">
    <property type="entry name" value="GTP PYROPHOSPHOKINASE"/>
    <property type="match status" value="1"/>
</dbReference>
<dbReference type="Pfam" id="PF02824">
    <property type="entry name" value="TGS"/>
    <property type="match status" value="1"/>
</dbReference>
<dbReference type="SUPFAM" id="SSF109604">
    <property type="entry name" value="HD-domain/PDEase-like"/>
    <property type="match status" value="1"/>
</dbReference>
<proteinExistence type="inferred from homology"/>
<dbReference type="PANTHER" id="PTHR21262">
    <property type="entry name" value="GUANOSINE-3',5'-BIS DIPHOSPHATE 3'-PYROPHOSPHOHYDROLASE"/>
    <property type="match status" value="1"/>
</dbReference>
<evidence type="ECO:0000313" key="4">
    <source>
        <dbReference type="Proteomes" id="UP000177053"/>
    </source>
</evidence>
<accession>A0A1F7XA62</accession>
<feature type="domain" description="TGS" evidence="2">
    <location>
        <begin position="399"/>
        <end position="462"/>
    </location>
</feature>
<comment type="function">
    <text evidence="1">In eubacteria ppGpp (guanosine 3'-diphosphate 5'-diphosphate) is a mediator of the stringent response that coordinates a variety of cellular activities in response to changes in nutritional abundance.</text>
</comment>
<dbReference type="SMART" id="SM00954">
    <property type="entry name" value="RelA_SpoT"/>
    <property type="match status" value="1"/>
</dbReference>
<comment type="caution">
    <text evidence="3">The sequence shown here is derived from an EMBL/GenBank/DDBJ whole genome shotgun (WGS) entry which is preliminary data.</text>
</comment>
<dbReference type="Gene3D" id="3.10.20.30">
    <property type="match status" value="1"/>
</dbReference>
<dbReference type="GO" id="GO:0005886">
    <property type="term" value="C:plasma membrane"/>
    <property type="evidence" value="ECO:0007669"/>
    <property type="project" value="TreeGrafter"/>
</dbReference>
<dbReference type="InterPro" id="IPR012675">
    <property type="entry name" value="Beta-grasp_dom_sf"/>
</dbReference>
<dbReference type="EMBL" id="MGFS01000007">
    <property type="protein sequence ID" value="OGM11910.1"/>
    <property type="molecule type" value="Genomic_DNA"/>
</dbReference>
<dbReference type="InterPro" id="IPR003607">
    <property type="entry name" value="HD/PDEase_dom"/>
</dbReference>
<name>A0A1F7XA62_9BACT</name>
<dbReference type="FunFam" id="1.10.3210.10:FF:000001">
    <property type="entry name" value="GTP pyrophosphokinase RelA"/>
    <property type="match status" value="1"/>
</dbReference>
<evidence type="ECO:0000313" key="3">
    <source>
        <dbReference type="EMBL" id="OGM11910.1"/>
    </source>
</evidence>
<dbReference type="InterPro" id="IPR007685">
    <property type="entry name" value="RelA_SpoT"/>
</dbReference>
<dbReference type="AlphaFoldDB" id="A0A1F7XA62"/>